<evidence type="ECO:0000259" key="1">
    <source>
        <dbReference type="Pfam" id="PF05699"/>
    </source>
</evidence>
<evidence type="ECO:0000313" key="3">
    <source>
        <dbReference type="Proteomes" id="UP001160148"/>
    </source>
</evidence>
<dbReference type="InterPro" id="IPR008906">
    <property type="entry name" value="HATC_C_dom"/>
</dbReference>
<comment type="caution">
    <text evidence="2">The sequence shown here is derived from an EMBL/GenBank/DDBJ whole genome shotgun (WGS) entry which is preliminary data.</text>
</comment>
<dbReference type="PANTHER" id="PTHR46289:SF14">
    <property type="entry name" value="DUF4371 DOMAIN-CONTAINING PROTEIN"/>
    <property type="match status" value="1"/>
</dbReference>
<name>A0AAV0XLH4_9HEMI</name>
<gene>
    <name evidence="2" type="ORF">MEUPH1_LOCUS23142</name>
</gene>
<proteinExistence type="predicted"/>
<keyword evidence="3" id="KW-1185">Reference proteome</keyword>
<feature type="domain" description="HAT C-terminal dimerisation" evidence="1">
    <location>
        <begin position="4"/>
        <end position="72"/>
    </location>
</feature>
<organism evidence="2 3">
    <name type="scientific">Macrosiphum euphorbiae</name>
    <name type="common">potato aphid</name>
    <dbReference type="NCBI Taxonomy" id="13131"/>
    <lineage>
        <taxon>Eukaryota</taxon>
        <taxon>Metazoa</taxon>
        <taxon>Ecdysozoa</taxon>
        <taxon>Arthropoda</taxon>
        <taxon>Hexapoda</taxon>
        <taxon>Insecta</taxon>
        <taxon>Pterygota</taxon>
        <taxon>Neoptera</taxon>
        <taxon>Paraneoptera</taxon>
        <taxon>Hemiptera</taxon>
        <taxon>Sternorrhyncha</taxon>
        <taxon>Aphidomorpha</taxon>
        <taxon>Aphidoidea</taxon>
        <taxon>Aphididae</taxon>
        <taxon>Macrosiphini</taxon>
        <taxon>Macrosiphum</taxon>
    </lineage>
</organism>
<dbReference type="InterPro" id="IPR052958">
    <property type="entry name" value="IFN-induced_PKR_regulator"/>
</dbReference>
<dbReference type="PANTHER" id="PTHR46289">
    <property type="entry name" value="52 KDA REPRESSOR OF THE INHIBITOR OF THE PROTEIN KINASE-LIKE PROTEIN-RELATED"/>
    <property type="match status" value="1"/>
</dbReference>
<accession>A0AAV0XLH4</accession>
<evidence type="ECO:0000313" key="2">
    <source>
        <dbReference type="EMBL" id="CAI6368827.1"/>
    </source>
</evidence>
<reference evidence="2 3" key="1">
    <citation type="submission" date="2023-01" db="EMBL/GenBank/DDBJ databases">
        <authorList>
            <person name="Whitehead M."/>
        </authorList>
    </citation>
    <scope>NUCLEOTIDE SEQUENCE [LARGE SCALE GENOMIC DNA]</scope>
</reference>
<dbReference type="Proteomes" id="UP001160148">
    <property type="component" value="Unassembled WGS sequence"/>
</dbReference>
<dbReference type="AlphaFoldDB" id="A0AAV0XLH4"/>
<sequence length="97" mass="11284">MYKTFEPFKILEDRVSLFPNVEVALRIYLSVAVTNCRGERPFSAIGRVKNILRSTLRQDKMKALALLFIESEFMNNISFDEIVESFAALKSRKNFFI</sequence>
<protein>
    <recommendedName>
        <fullName evidence="1">HAT C-terminal dimerisation domain-containing protein</fullName>
    </recommendedName>
</protein>
<dbReference type="EMBL" id="CARXXK010000005">
    <property type="protein sequence ID" value="CAI6368827.1"/>
    <property type="molecule type" value="Genomic_DNA"/>
</dbReference>
<dbReference type="Pfam" id="PF05699">
    <property type="entry name" value="Dimer_Tnp_hAT"/>
    <property type="match status" value="1"/>
</dbReference>
<dbReference type="GO" id="GO:0046983">
    <property type="term" value="F:protein dimerization activity"/>
    <property type="evidence" value="ECO:0007669"/>
    <property type="project" value="InterPro"/>
</dbReference>